<feature type="disulfide bond" evidence="5">
    <location>
        <begin position="90"/>
        <end position="151"/>
    </location>
</feature>
<protein>
    <submittedName>
        <fullName evidence="7">DMBT1 protein</fullName>
    </submittedName>
</protein>
<evidence type="ECO:0000256" key="5">
    <source>
        <dbReference type="PROSITE-ProRule" id="PRU00196"/>
    </source>
</evidence>
<dbReference type="PROSITE" id="PS50287">
    <property type="entry name" value="SRCR_2"/>
    <property type="match status" value="2"/>
</dbReference>
<evidence type="ECO:0000256" key="2">
    <source>
        <dbReference type="ARBA" id="ARBA00022737"/>
    </source>
</evidence>
<feature type="disulfide bond" evidence="5">
    <location>
        <begin position="121"/>
        <end position="131"/>
    </location>
</feature>
<organism evidence="7 8">
    <name type="scientific">Mesembrinibis cayennensis</name>
    <dbReference type="NCBI Taxonomy" id="1118748"/>
    <lineage>
        <taxon>Eukaryota</taxon>
        <taxon>Metazoa</taxon>
        <taxon>Chordata</taxon>
        <taxon>Craniata</taxon>
        <taxon>Vertebrata</taxon>
        <taxon>Euteleostomi</taxon>
        <taxon>Archelosauria</taxon>
        <taxon>Archosauria</taxon>
        <taxon>Dinosauria</taxon>
        <taxon>Saurischia</taxon>
        <taxon>Theropoda</taxon>
        <taxon>Coelurosauria</taxon>
        <taxon>Aves</taxon>
        <taxon>Neognathae</taxon>
        <taxon>Neoaves</taxon>
        <taxon>Aequornithes</taxon>
        <taxon>Pelecaniformes</taxon>
        <taxon>Threskiornithidae</taxon>
        <taxon>Mesembrinibis</taxon>
    </lineage>
</organism>
<keyword evidence="8" id="KW-1185">Reference proteome</keyword>
<dbReference type="EMBL" id="VXAT01012783">
    <property type="protein sequence ID" value="NXL07075.1"/>
    <property type="molecule type" value="Genomic_DNA"/>
</dbReference>
<dbReference type="Proteomes" id="UP000574277">
    <property type="component" value="Unassembled WGS sequence"/>
</dbReference>
<evidence type="ECO:0000256" key="1">
    <source>
        <dbReference type="ARBA" id="ARBA00022729"/>
    </source>
</evidence>
<dbReference type="InterPro" id="IPR001190">
    <property type="entry name" value="SRCR"/>
</dbReference>
<dbReference type="Pfam" id="PF00530">
    <property type="entry name" value="SRCR"/>
    <property type="match status" value="2"/>
</dbReference>
<feature type="non-terminal residue" evidence="7">
    <location>
        <position position="175"/>
    </location>
</feature>
<dbReference type="FunFam" id="3.10.250.10:FF:000003">
    <property type="entry name" value="Deleted in malignant brain tumors 1"/>
    <property type="match status" value="1"/>
</dbReference>
<evidence type="ECO:0000313" key="7">
    <source>
        <dbReference type="EMBL" id="NXL07075.1"/>
    </source>
</evidence>
<gene>
    <name evidence="7" type="primary">Dmbt1_7</name>
    <name evidence="7" type="ORF">MESCAY_R00020</name>
</gene>
<feature type="disulfide bond" evidence="5">
    <location>
        <begin position="77"/>
        <end position="141"/>
    </location>
</feature>
<feature type="domain" description="SRCR" evidence="6">
    <location>
        <begin position="1"/>
        <end position="44"/>
    </location>
</feature>
<accession>A0A7L0PLZ6</accession>
<name>A0A7L0PLZ6_9AVES</name>
<keyword evidence="1" id="KW-0732">Signal</keyword>
<evidence type="ECO:0000259" key="6">
    <source>
        <dbReference type="PROSITE" id="PS50287"/>
    </source>
</evidence>
<evidence type="ECO:0000256" key="3">
    <source>
        <dbReference type="ARBA" id="ARBA00023157"/>
    </source>
</evidence>
<keyword evidence="2" id="KW-0677">Repeat</keyword>
<proteinExistence type="predicted"/>
<comment type="caution">
    <text evidence="7">The sequence shown here is derived from an EMBL/GenBank/DDBJ whole genome shotgun (WGS) entry which is preliminary data.</text>
</comment>
<feature type="non-terminal residue" evidence="7">
    <location>
        <position position="1"/>
    </location>
</feature>
<dbReference type="GO" id="GO:0016020">
    <property type="term" value="C:membrane"/>
    <property type="evidence" value="ECO:0007669"/>
    <property type="project" value="InterPro"/>
</dbReference>
<keyword evidence="4" id="KW-0325">Glycoprotein</keyword>
<dbReference type="PANTHER" id="PTHR19331">
    <property type="entry name" value="SCAVENGER RECEPTOR DOMAIN-CONTAINING"/>
    <property type="match status" value="1"/>
</dbReference>
<dbReference type="InterPro" id="IPR036772">
    <property type="entry name" value="SRCR-like_dom_sf"/>
</dbReference>
<feature type="disulfide bond" evidence="5">
    <location>
        <begin position="13"/>
        <end position="23"/>
    </location>
</feature>
<reference evidence="7 8" key="1">
    <citation type="submission" date="2019-09" db="EMBL/GenBank/DDBJ databases">
        <title>Bird 10,000 Genomes (B10K) Project - Family phase.</title>
        <authorList>
            <person name="Zhang G."/>
        </authorList>
    </citation>
    <scope>NUCLEOTIDE SEQUENCE [LARGE SCALE GENOMIC DNA]</scope>
    <source>
        <strain evidence="7">B10K-DU-001-44</strain>
        <tissue evidence="7">Muscle</tissue>
    </source>
</reference>
<dbReference type="SUPFAM" id="SSF56487">
    <property type="entry name" value="SRCR-like"/>
    <property type="match status" value="2"/>
</dbReference>
<feature type="domain" description="SRCR" evidence="6">
    <location>
        <begin position="52"/>
        <end position="152"/>
    </location>
</feature>
<dbReference type="PROSITE" id="PS00420">
    <property type="entry name" value="SRCR_1"/>
    <property type="match status" value="1"/>
</dbReference>
<dbReference type="Gene3D" id="3.10.250.10">
    <property type="entry name" value="SRCR-like domain"/>
    <property type="match status" value="2"/>
</dbReference>
<dbReference type="PRINTS" id="PR00258">
    <property type="entry name" value="SPERACTRCPTR"/>
</dbReference>
<sequence length="175" mass="18753">QGTGRIWLDDVACSGSEDALAQCRARPWGQSNCNHGEDASVVCSGVRLEVQVRLANGPNRCAGRVEVLHQQRWGTVCDDSWDLRDAKVVCRQLGCGTAVSAPGQAHFGQGLDPIWLDDVECTGMESTFFQCSLSSWGLHNCNHEEDAGVVCSGGPRAQMPQKRVLSGTGRLAAVV</sequence>
<evidence type="ECO:0000256" key="4">
    <source>
        <dbReference type="ARBA" id="ARBA00023180"/>
    </source>
</evidence>
<dbReference type="SMART" id="SM00202">
    <property type="entry name" value="SR"/>
    <property type="match status" value="1"/>
</dbReference>
<comment type="caution">
    <text evidence="5">Lacks conserved residue(s) required for the propagation of feature annotation.</text>
</comment>
<keyword evidence="3 5" id="KW-1015">Disulfide bond</keyword>
<dbReference type="AlphaFoldDB" id="A0A7L0PLZ6"/>
<evidence type="ECO:0000313" key="8">
    <source>
        <dbReference type="Proteomes" id="UP000574277"/>
    </source>
</evidence>